<evidence type="ECO:0000256" key="7">
    <source>
        <dbReference type="PIRSR" id="PIRSR602481-1"/>
    </source>
</evidence>
<keyword evidence="7" id="KW-0479">Metal-binding</keyword>
<dbReference type="InterPro" id="IPR036388">
    <property type="entry name" value="WH-like_DNA-bd_sf"/>
</dbReference>
<dbReference type="InterPro" id="IPR002481">
    <property type="entry name" value="FUR"/>
</dbReference>
<evidence type="ECO:0000256" key="1">
    <source>
        <dbReference type="ARBA" id="ARBA00007957"/>
    </source>
</evidence>
<dbReference type="PANTHER" id="PTHR33202">
    <property type="entry name" value="ZINC UPTAKE REGULATION PROTEIN"/>
    <property type="match status" value="1"/>
</dbReference>
<dbReference type="PANTHER" id="PTHR33202:SF19">
    <property type="entry name" value="FERRIC UPTAKE REGULATION PROTEIN"/>
    <property type="match status" value="1"/>
</dbReference>
<keyword evidence="2" id="KW-0678">Repressor</keyword>
<feature type="binding site" evidence="7">
    <location>
        <position position="112"/>
    </location>
    <ligand>
        <name>Zn(2+)</name>
        <dbReference type="ChEBI" id="CHEBI:29105"/>
    </ligand>
</feature>
<keyword evidence="4" id="KW-0805">Transcription regulation</keyword>
<dbReference type="Gene3D" id="1.10.10.10">
    <property type="entry name" value="Winged helix-like DNA-binding domain superfamily/Winged helix DNA-binding domain"/>
    <property type="match status" value="1"/>
</dbReference>
<dbReference type="EMBL" id="MRCG01000005">
    <property type="protein sequence ID" value="OKH48674.1"/>
    <property type="molecule type" value="Genomic_DNA"/>
</dbReference>
<feature type="binding site" evidence="7">
    <location>
        <position position="152"/>
    </location>
    <ligand>
        <name>Zn(2+)</name>
        <dbReference type="ChEBI" id="CHEBI:29105"/>
    </ligand>
</feature>
<protein>
    <submittedName>
        <fullName evidence="8">Transcriptional repressor</fullName>
    </submittedName>
</protein>
<organism evidence="8 9">
    <name type="scientific">Phormidium tenue NIES-30</name>
    <dbReference type="NCBI Taxonomy" id="549789"/>
    <lineage>
        <taxon>Bacteria</taxon>
        <taxon>Bacillati</taxon>
        <taxon>Cyanobacteriota</taxon>
        <taxon>Cyanophyceae</taxon>
        <taxon>Oscillatoriophycideae</taxon>
        <taxon>Oscillatoriales</taxon>
        <taxon>Oscillatoriaceae</taxon>
        <taxon>Phormidium</taxon>
    </lineage>
</organism>
<proteinExistence type="inferred from homology"/>
<keyword evidence="5" id="KW-0238">DNA-binding</keyword>
<reference evidence="8 9" key="1">
    <citation type="submission" date="2016-11" db="EMBL/GenBank/DDBJ databases">
        <title>Draft Genome Sequences of Nine Cyanobacterial Strains from Diverse Habitats.</title>
        <authorList>
            <person name="Zhu T."/>
            <person name="Hou S."/>
            <person name="Lu X."/>
            <person name="Hess W.R."/>
        </authorList>
    </citation>
    <scope>NUCLEOTIDE SEQUENCE [LARGE SCALE GENOMIC DNA]</scope>
    <source>
        <strain evidence="8 9">NIES-30</strain>
    </source>
</reference>
<evidence type="ECO:0000256" key="4">
    <source>
        <dbReference type="ARBA" id="ARBA00023015"/>
    </source>
</evidence>
<dbReference type="GO" id="GO:0000976">
    <property type="term" value="F:transcription cis-regulatory region binding"/>
    <property type="evidence" value="ECO:0007669"/>
    <property type="project" value="TreeGrafter"/>
</dbReference>
<keyword evidence="9" id="KW-1185">Reference proteome</keyword>
<feature type="binding site" evidence="7">
    <location>
        <position position="109"/>
    </location>
    <ligand>
        <name>Zn(2+)</name>
        <dbReference type="ChEBI" id="CHEBI:29105"/>
    </ligand>
</feature>
<dbReference type="SUPFAM" id="SSF46785">
    <property type="entry name" value="Winged helix' DNA-binding domain"/>
    <property type="match status" value="1"/>
</dbReference>
<dbReference type="GO" id="GO:0003700">
    <property type="term" value="F:DNA-binding transcription factor activity"/>
    <property type="evidence" value="ECO:0007669"/>
    <property type="project" value="InterPro"/>
</dbReference>
<name>A0A1U7J6P6_9CYAN</name>
<gene>
    <name evidence="8" type="ORF">NIES30_09010</name>
</gene>
<feature type="binding site" evidence="7">
    <location>
        <position position="149"/>
    </location>
    <ligand>
        <name>Zn(2+)</name>
        <dbReference type="ChEBI" id="CHEBI:29105"/>
    </ligand>
</feature>
<comment type="similarity">
    <text evidence="1">Belongs to the Fur family.</text>
</comment>
<dbReference type="Gene3D" id="3.30.1490.190">
    <property type="match status" value="1"/>
</dbReference>
<dbReference type="AlphaFoldDB" id="A0A1U7J6P6"/>
<keyword evidence="3 7" id="KW-0862">Zinc</keyword>
<dbReference type="OrthoDB" id="8659436at2"/>
<evidence type="ECO:0000256" key="2">
    <source>
        <dbReference type="ARBA" id="ARBA00022491"/>
    </source>
</evidence>
<evidence type="ECO:0000256" key="3">
    <source>
        <dbReference type="ARBA" id="ARBA00022833"/>
    </source>
</evidence>
<comment type="caution">
    <text evidence="8">The sequence shown here is derived from an EMBL/GenBank/DDBJ whole genome shotgun (WGS) entry which is preliminary data.</text>
</comment>
<dbReference type="RefSeq" id="WP_073608085.1">
    <property type="nucleotide sequence ID" value="NZ_MRCG01000005.1"/>
</dbReference>
<accession>A0A1U7J6P6</accession>
<comment type="cofactor">
    <cofactor evidence="7">
        <name>Zn(2+)</name>
        <dbReference type="ChEBI" id="CHEBI:29105"/>
    </cofactor>
    <text evidence="7">Binds 1 zinc ion per subunit.</text>
</comment>
<dbReference type="InterPro" id="IPR036390">
    <property type="entry name" value="WH_DNA-bd_sf"/>
</dbReference>
<evidence type="ECO:0000256" key="6">
    <source>
        <dbReference type="ARBA" id="ARBA00023163"/>
    </source>
</evidence>
<dbReference type="Proteomes" id="UP000185557">
    <property type="component" value="Unassembled WGS sequence"/>
</dbReference>
<dbReference type="CDD" id="cd07153">
    <property type="entry name" value="Fur_like"/>
    <property type="match status" value="1"/>
</dbReference>
<dbReference type="InterPro" id="IPR043135">
    <property type="entry name" value="Fur_C"/>
</dbReference>
<dbReference type="STRING" id="549789.NIES30_09010"/>
<dbReference type="GO" id="GO:0045892">
    <property type="term" value="P:negative regulation of DNA-templated transcription"/>
    <property type="evidence" value="ECO:0007669"/>
    <property type="project" value="TreeGrafter"/>
</dbReference>
<evidence type="ECO:0000256" key="5">
    <source>
        <dbReference type="ARBA" id="ARBA00023125"/>
    </source>
</evidence>
<evidence type="ECO:0000313" key="8">
    <source>
        <dbReference type="EMBL" id="OKH48674.1"/>
    </source>
</evidence>
<sequence length="157" mass="17826">MENEPPLPSLNQEPELLKTVLNKEGFRFTSQRQKILDLFQLAALGHHLNAEEIHQQLIDQGEKISFSTIYRALHVMVRLGLLQELELAEGRKYYELNTPFMDQHHHLVCVHCGDVEEFEDAKMTQVGSSESASHGFSLLNCQFTVYGICPSCQSLLG</sequence>
<evidence type="ECO:0000313" key="9">
    <source>
        <dbReference type="Proteomes" id="UP000185557"/>
    </source>
</evidence>
<keyword evidence="6" id="KW-0804">Transcription</keyword>
<dbReference type="Pfam" id="PF01475">
    <property type="entry name" value="FUR"/>
    <property type="match status" value="1"/>
</dbReference>
<dbReference type="GO" id="GO:0008270">
    <property type="term" value="F:zinc ion binding"/>
    <property type="evidence" value="ECO:0007669"/>
    <property type="project" value="TreeGrafter"/>
</dbReference>
<dbReference type="GO" id="GO:1900376">
    <property type="term" value="P:regulation of secondary metabolite biosynthetic process"/>
    <property type="evidence" value="ECO:0007669"/>
    <property type="project" value="TreeGrafter"/>
</dbReference>